<evidence type="ECO:0000256" key="2">
    <source>
        <dbReference type="ARBA" id="ARBA00022670"/>
    </source>
</evidence>
<feature type="active site" description="Charge relay system" evidence="5">
    <location>
        <position position="399"/>
    </location>
</feature>
<dbReference type="Proteomes" id="UP000014480">
    <property type="component" value="Unassembled WGS sequence"/>
</dbReference>
<accession>N4VI24</accession>
<keyword evidence="3 5" id="KW-0378">Hydrolase</keyword>
<dbReference type="InterPro" id="IPR023828">
    <property type="entry name" value="Peptidase_S8_Ser-AS"/>
</dbReference>
<evidence type="ECO:0000256" key="6">
    <source>
        <dbReference type="SAM" id="MobiDB-lite"/>
    </source>
</evidence>
<comment type="caution">
    <text evidence="8">The sequence shown here is derived from an EMBL/GenBank/DDBJ whole genome shotgun (WGS) entry which is preliminary data.</text>
</comment>
<feature type="region of interest" description="Disordered" evidence="6">
    <location>
        <begin position="636"/>
        <end position="682"/>
    </location>
</feature>
<feature type="active site" description="Charge relay system" evidence="5">
    <location>
        <position position="560"/>
    </location>
</feature>
<keyword evidence="2 5" id="KW-0645">Protease</keyword>
<name>N4VI24_COLOR</name>
<dbReference type="SUPFAM" id="SSF52743">
    <property type="entry name" value="Subtilisin-like"/>
    <property type="match status" value="1"/>
</dbReference>
<keyword evidence="9" id="KW-1185">Reference proteome</keyword>
<dbReference type="PANTHER" id="PTHR43806:SF11">
    <property type="entry name" value="CEREVISIN-RELATED"/>
    <property type="match status" value="1"/>
</dbReference>
<reference evidence="9" key="2">
    <citation type="journal article" date="2019" name="Mol. Plant Microbe Interact.">
        <title>Genome sequence resources for four phytopathogenic fungi from the Colletotrichum orbiculare species complex.</title>
        <authorList>
            <person name="Gan P."/>
            <person name="Tsushima A."/>
            <person name="Narusaka M."/>
            <person name="Narusaka Y."/>
            <person name="Takano Y."/>
            <person name="Kubo Y."/>
            <person name="Shirasu K."/>
        </authorList>
    </citation>
    <scope>GENOME REANNOTATION</scope>
    <source>
        <strain evidence="9">104-T / ATCC 96160 / CBS 514.97 / LARS 414 / MAFF 240422</strain>
    </source>
</reference>
<feature type="compositionally biased region" description="Polar residues" evidence="6">
    <location>
        <begin position="148"/>
        <end position="171"/>
    </location>
</feature>
<dbReference type="PANTHER" id="PTHR43806">
    <property type="entry name" value="PEPTIDASE S8"/>
    <property type="match status" value="1"/>
</dbReference>
<dbReference type="InterPro" id="IPR022398">
    <property type="entry name" value="Peptidase_S8_His-AS"/>
</dbReference>
<dbReference type="AlphaFoldDB" id="N4VI24"/>
<feature type="chain" id="PRO_5043545456" evidence="7">
    <location>
        <begin position="20"/>
        <end position="773"/>
    </location>
</feature>
<protein>
    <submittedName>
        <fullName evidence="8">Subtilisin-like protease 2</fullName>
    </submittedName>
</protein>
<reference evidence="9" key="1">
    <citation type="journal article" date="2013" name="New Phytol.">
        <title>Comparative genomic and transcriptomic analyses reveal the hemibiotrophic stage shift of Colletotrichum fungi.</title>
        <authorList>
            <person name="Gan P."/>
            <person name="Ikeda K."/>
            <person name="Irieda H."/>
            <person name="Narusaka M."/>
            <person name="O'Connell R.J."/>
            <person name="Narusaka Y."/>
            <person name="Takano Y."/>
            <person name="Kubo Y."/>
            <person name="Shirasu K."/>
        </authorList>
    </citation>
    <scope>NUCLEOTIDE SEQUENCE [LARGE SCALE GENOMIC DNA]</scope>
    <source>
        <strain evidence="9">104-T / ATCC 96160 / CBS 514.97 / LARS 414 / MAFF 240422</strain>
    </source>
</reference>
<dbReference type="InterPro" id="IPR015500">
    <property type="entry name" value="Peptidase_S8_subtilisin-rel"/>
</dbReference>
<dbReference type="GO" id="GO:0006508">
    <property type="term" value="P:proteolysis"/>
    <property type="evidence" value="ECO:0007669"/>
    <property type="project" value="UniProtKB-KW"/>
</dbReference>
<dbReference type="PROSITE" id="PS00137">
    <property type="entry name" value="SUBTILASE_HIS"/>
    <property type="match status" value="1"/>
</dbReference>
<organism evidence="8 9">
    <name type="scientific">Colletotrichum orbiculare (strain 104-T / ATCC 96160 / CBS 514.97 / LARS 414 / MAFF 240422)</name>
    <name type="common">Cucumber anthracnose fungus</name>
    <name type="synonym">Colletotrichum lagenarium</name>
    <dbReference type="NCBI Taxonomy" id="1213857"/>
    <lineage>
        <taxon>Eukaryota</taxon>
        <taxon>Fungi</taxon>
        <taxon>Dikarya</taxon>
        <taxon>Ascomycota</taxon>
        <taxon>Pezizomycotina</taxon>
        <taxon>Sordariomycetes</taxon>
        <taxon>Hypocreomycetidae</taxon>
        <taxon>Glomerellales</taxon>
        <taxon>Glomerellaceae</taxon>
        <taxon>Colletotrichum</taxon>
        <taxon>Colletotrichum orbiculare species complex</taxon>
    </lineage>
</organism>
<dbReference type="HOGENOM" id="CLU_017824_0_0_1"/>
<feature type="active site" description="Charge relay system" evidence="5">
    <location>
        <position position="360"/>
    </location>
</feature>
<dbReference type="Gene3D" id="3.40.50.200">
    <property type="entry name" value="Peptidase S8/S53 domain"/>
    <property type="match status" value="1"/>
</dbReference>
<evidence type="ECO:0000256" key="5">
    <source>
        <dbReference type="PROSITE-ProRule" id="PRU01240"/>
    </source>
</evidence>
<dbReference type="eggNOG" id="KOG1153">
    <property type="taxonomic scope" value="Eukaryota"/>
</dbReference>
<evidence type="ECO:0000313" key="8">
    <source>
        <dbReference type="EMBL" id="TDZ27045.1"/>
    </source>
</evidence>
<dbReference type="PROSITE" id="PS51892">
    <property type="entry name" value="SUBTILASE"/>
    <property type="match status" value="1"/>
</dbReference>
<dbReference type="STRING" id="1213857.N4VI24"/>
<evidence type="ECO:0000313" key="9">
    <source>
        <dbReference type="Proteomes" id="UP000014480"/>
    </source>
</evidence>
<dbReference type="EMBL" id="AMCV02000001">
    <property type="protein sequence ID" value="TDZ27045.1"/>
    <property type="molecule type" value="Genomic_DNA"/>
</dbReference>
<evidence type="ECO:0000256" key="7">
    <source>
        <dbReference type="SAM" id="SignalP"/>
    </source>
</evidence>
<evidence type="ECO:0000256" key="1">
    <source>
        <dbReference type="ARBA" id="ARBA00011073"/>
    </source>
</evidence>
<sequence>MTPIRLLALLHTFFTVCDAQNAPRRSSAPRFLGNSTLSRTTLPPTLSATPTQSLSSSSGTSSSAPRPTIVASNGAIVAAVAGAVILGGIGGGFWLFNGITTPIAAGASAIAGGAGAGAGAGAGEAAGELGEELGDDSGNNDQEDESQDLPTSLPFSLTMTTAAPSGTESGWSTSWTATSSSATSSSATSSSATSSSATSSSATSSSATPSSSALPEYVINAKEGTSKADGDGFTNTLVSIVGGKDKVQTLLDENKVPYMWLASLTGDQLEKVRADKVVEAAEVEEVFTFDIDDDDEDNLFEIDIGGKTQKRAPKDKKQDVKADNSIIDLRMLSTPPGEKLSGYYGYDDSAGQGITIYLIDGGPFVFEHSELKPSDPSITRENINVMEHPYAMINQAAKHGTCVASKAVGKTTGVAHRANLVTVRVDITPGEFYLQKIWQTVLDDIIEKNLKGKAVVSTSIVSHRKGKERKELLEVIEKITKLDVPVICAAGNSGPIEPSSLPATLAKEVPIIVVGSATQYGTMAEYSQRGDSLSTWAVGSDVLCADYSSLGNLRKDSGTSFAAPQIAGLAAYLMADPEFKDEFNEGTVARDVRDFITTYSHPRGSTASHPNIAWNGFETCGARFRKRRRLNPQDGEACELPAFSTPSAQPAAPLATPSATPSSAPPPTTEPPAEPPAEPPTGELAAVPVCALQGTENKEVIGTQTGCPGLTTARQVCWDNASCKSWSYGEEDRNGVTIAVCNYYGVDATKASKAADPKAKAGFKYYDKTCKWV</sequence>
<feature type="compositionally biased region" description="Gly residues" evidence="6">
    <location>
        <begin position="114"/>
        <end position="124"/>
    </location>
</feature>
<feature type="compositionally biased region" description="Low complexity" evidence="6">
    <location>
        <begin position="35"/>
        <end position="66"/>
    </location>
</feature>
<dbReference type="GO" id="GO:0004252">
    <property type="term" value="F:serine-type endopeptidase activity"/>
    <property type="evidence" value="ECO:0007669"/>
    <property type="project" value="UniProtKB-UniRule"/>
</dbReference>
<gene>
    <name evidence="8" type="primary">SUB2-1</name>
    <name evidence="8" type="ORF">Cob_v000345</name>
</gene>
<dbReference type="PRINTS" id="PR00723">
    <property type="entry name" value="SUBTILISIN"/>
</dbReference>
<dbReference type="PROSITE" id="PS00138">
    <property type="entry name" value="SUBTILASE_SER"/>
    <property type="match status" value="1"/>
</dbReference>
<evidence type="ECO:0000256" key="4">
    <source>
        <dbReference type="ARBA" id="ARBA00022825"/>
    </source>
</evidence>
<dbReference type="InterPro" id="IPR036852">
    <property type="entry name" value="Peptidase_S8/S53_dom_sf"/>
</dbReference>
<dbReference type="InterPro" id="IPR050131">
    <property type="entry name" value="Peptidase_S8_subtilisin-like"/>
</dbReference>
<keyword evidence="4 5" id="KW-0720">Serine protease</keyword>
<feature type="compositionally biased region" description="Low complexity" evidence="6">
    <location>
        <begin position="172"/>
        <end position="212"/>
    </location>
</feature>
<proteinExistence type="inferred from homology"/>
<feature type="signal peptide" evidence="7">
    <location>
        <begin position="1"/>
        <end position="19"/>
    </location>
</feature>
<feature type="compositionally biased region" description="Low complexity" evidence="6">
    <location>
        <begin position="644"/>
        <end position="662"/>
    </location>
</feature>
<feature type="region of interest" description="Disordered" evidence="6">
    <location>
        <begin position="24"/>
        <end position="66"/>
    </location>
</feature>
<keyword evidence="7" id="KW-0732">Signal</keyword>
<comment type="similarity">
    <text evidence="1 5">Belongs to the peptidase S8 family.</text>
</comment>
<dbReference type="OrthoDB" id="1896086at2759"/>
<evidence type="ECO:0000256" key="3">
    <source>
        <dbReference type="ARBA" id="ARBA00022801"/>
    </source>
</evidence>
<feature type="region of interest" description="Disordered" evidence="6">
    <location>
        <begin position="114"/>
        <end position="212"/>
    </location>
</feature>
<feature type="compositionally biased region" description="Pro residues" evidence="6">
    <location>
        <begin position="663"/>
        <end position="679"/>
    </location>
</feature>